<dbReference type="EMBL" id="MU266358">
    <property type="protein sequence ID" value="KAH7928028.1"/>
    <property type="molecule type" value="Genomic_DNA"/>
</dbReference>
<gene>
    <name evidence="1" type="ORF">BV22DRAFT_237197</name>
</gene>
<organism evidence="1 2">
    <name type="scientific">Leucogyrophana mollusca</name>
    <dbReference type="NCBI Taxonomy" id="85980"/>
    <lineage>
        <taxon>Eukaryota</taxon>
        <taxon>Fungi</taxon>
        <taxon>Dikarya</taxon>
        <taxon>Basidiomycota</taxon>
        <taxon>Agaricomycotina</taxon>
        <taxon>Agaricomycetes</taxon>
        <taxon>Agaricomycetidae</taxon>
        <taxon>Boletales</taxon>
        <taxon>Boletales incertae sedis</taxon>
        <taxon>Leucogyrophana</taxon>
    </lineage>
</organism>
<accession>A0ACB8BTT0</accession>
<protein>
    <submittedName>
        <fullName evidence="1">Uncharacterized protein</fullName>
    </submittedName>
</protein>
<comment type="caution">
    <text evidence="1">The sequence shown here is derived from an EMBL/GenBank/DDBJ whole genome shotgun (WGS) entry which is preliminary data.</text>
</comment>
<name>A0ACB8BTT0_9AGAM</name>
<evidence type="ECO:0000313" key="1">
    <source>
        <dbReference type="EMBL" id="KAH7928028.1"/>
    </source>
</evidence>
<keyword evidence="2" id="KW-1185">Reference proteome</keyword>
<sequence>MGPFLDTIDDDTLINIFSILAIPDILAIRQVCKRFALISKQRIVWHNACTTQIFHQGIPFTSRPLASLSDKELERRVYRANRLGRRWRSSSTEPRYVVSNQVSTSTPIEEARFIPSHDEQWILTVSKGIWSKITLWRCRDLTPVAIWAPDRALFDGLAVNVDPTSVAAVAVSVRQNDSFRVEILSINSVERSCPRFESVISMDTSHKPITLKGDLLALADNETETVIWNWKTQAYVMLRSDGVDGWRDKCIQVVFSCNSILVVRSRSMHMFSEPILATHPNDNIQRALASHTFGWVDGIYVSLESRFCGRPTGYSAIQPLSALVRLKGDDPWSAHYKIQLWTFHPNPAYNSPPDSGSNNPLSTCPYIFPPSLVSEILSPHFGPLQCGDMILGPHGTAVWVQPADWAVAGLISADVHLQRMPVPTSHESLVAAIFPGVLRPEALDDKIRMSWTKGDSDSWTCLDYDEELGRIVLGSQSGSVFVLEI</sequence>
<reference evidence="1" key="1">
    <citation type="journal article" date="2021" name="New Phytol.">
        <title>Evolutionary innovations through gain and loss of genes in the ectomycorrhizal Boletales.</title>
        <authorList>
            <person name="Wu G."/>
            <person name="Miyauchi S."/>
            <person name="Morin E."/>
            <person name="Kuo A."/>
            <person name="Drula E."/>
            <person name="Varga T."/>
            <person name="Kohler A."/>
            <person name="Feng B."/>
            <person name="Cao Y."/>
            <person name="Lipzen A."/>
            <person name="Daum C."/>
            <person name="Hundley H."/>
            <person name="Pangilinan J."/>
            <person name="Johnson J."/>
            <person name="Barry K."/>
            <person name="LaButti K."/>
            <person name="Ng V."/>
            <person name="Ahrendt S."/>
            <person name="Min B."/>
            <person name="Choi I.G."/>
            <person name="Park H."/>
            <person name="Plett J.M."/>
            <person name="Magnuson J."/>
            <person name="Spatafora J.W."/>
            <person name="Nagy L.G."/>
            <person name="Henrissat B."/>
            <person name="Grigoriev I.V."/>
            <person name="Yang Z.L."/>
            <person name="Xu J."/>
            <person name="Martin F.M."/>
        </authorList>
    </citation>
    <scope>NUCLEOTIDE SEQUENCE</scope>
    <source>
        <strain evidence="1">KUC20120723A-06</strain>
    </source>
</reference>
<dbReference type="Proteomes" id="UP000790709">
    <property type="component" value="Unassembled WGS sequence"/>
</dbReference>
<proteinExistence type="predicted"/>
<evidence type="ECO:0000313" key="2">
    <source>
        <dbReference type="Proteomes" id="UP000790709"/>
    </source>
</evidence>